<protein>
    <submittedName>
        <fullName evidence="1">Uncharacterized protein</fullName>
    </submittedName>
</protein>
<dbReference type="AlphaFoldDB" id="A0ABD2HNF5"/>
<dbReference type="InterPro" id="IPR021832">
    <property type="entry name" value="ANKRD13"/>
</dbReference>
<name>A0ABD2HNF5_9BILA</name>
<gene>
    <name evidence="1" type="ORF">niasHT_037964</name>
</gene>
<dbReference type="Proteomes" id="UP001620626">
    <property type="component" value="Unassembled WGS sequence"/>
</dbReference>
<proteinExistence type="predicted"/>
<reference evidence="1 2" key="1">
    <citation type="submission" date="2024-10" db="EMBL/GenBank/DDBJ databases">
        <authorList>
            <person name="Kim D."/>
        </authorList>
    </citation>
    <scope>NUCLEOTIDE SEQUENCE [LARGE SCALE GENOMIC DNA]</scope>
    <source>
        <strain evidence="1">BH-2024</strain>
    </source>
</reference>
<dbReference type="PANTHER" id="PTHR12447:SF25">
    <property type="entry name" value="ANKYRIN REPEAT DOMAIN-CONTAINING PROTEIN 13C"/>
    <property type="match status" value="1"/>
</dbReference>
<evidence type="ECO:0000313" key="2">
    <source>
        <dbReference type="Proteomes" id="UP001620626"/>
    </source>
</evidence>
<keyword evidence="2" id="KW-1185">Reference proteome</keyword>
<evidence type="ECO:0000313" key="1">
    <source>
        <dbReference type="EMBL" id="KAL3067974.1"/>
    </source>
</evidence>
<comment type="caution">
    <text evidence="1">The sequence shown here is derived from an EMBL/GenBank/DDBJ whole genome shotgun (WGS) entry which is preliminary data.</text>
</comment>
<sequence length="100" mass="11791">MLEKARKFDANLSEMGGFSMDIKWELTTLLPIPSRLRPEDTIVLLKKGNKMRINFSLKDFNLTFFKWQRGDMSLLVDMCTDEKAVLLDNIRSTVFFKRRK</sequence>
<dbReference type="EMBL" id="JBICBT010001409">
    <property type="protein sequence ID" value="KAL3067974.1"/>
    <property type="molecule type" value="Genomic_DNA"/>
</dbReference>
<accession>A0ABD2HNF5</accession>
<organism evidence="1 2">
    <name type="scientific">Heterodera trifolii</name>
    <dbReference type="NCBI Taxonomy" id="157864"/>
    <lineage>
        <taxon>Eukaryota</taxon>
        <taxon>Metazoa</taxon>
        <taxon>Ecdysozoa</taxon>
        <taxon>Nematoda</taxon>
        <taxon>Chromadorea</taxon>
        <taxon>Rhabditida</taxon>
        <taxon>Tylenchina</taxon>
        <taxon>Tylenchomorpha</taxon>
        <taxon>Tylenchoidea</taxon>
        <taxon>Heteroderidae</taxon>
        <taxon>Heteroderinae</taxon>
        <taxon>Heterodera</taxon>
    </lineage>
</organism>
<dbReference type="PANTHER" id="PTHR12447">
    <property type="entry name" value="ANKYRIN REPEAT DOMAIN-CONTAINING PROTEIN 13"/>
    <property type="match status" value="1"/>
</dbReference>